<gene>
    <name evidence="2" type="ordered locus">Fbal_2060</name>
</gene>
<dbReference type="eggNOG" id="COG5628">
    <property type="taxonomic scope" value="Bacteria"/>
</dbReference>
<dbReference type="OrthoDB" id="8479334at2"/>
<reference evidence="2 3" key="1">
    <citation type="journal article" date="2010" name="Stand. Genomic Sci.">
        <title>Complete genome sequence of Ferrimonas balearica type strain (PAT).</title>
        <authorList>
            <person name="Nolan M."/>
            <person name="Sikorski J."/>
            <person name="Davenport K."/>
            <person name="Lucas S."/>
            <person name="Glavina Del Rio T."/>
            <person name="Tice H."/>
            <person name="Cheng J."/>
            <person name="Goodwin L."/>
            <person name="Pitluck S."/>
            <person name="Liolios K."/>
            <person name="Ivanova N."/>
            <person name="Mavromatis K."/>
            <person name="Ovchinnikova G."/>
            <person name="Pati A."/>
            <person name="Chen A."/>
            <person name="Palaniappan K."/>
            <person name="Land M."/>
            <person name="Hauser L."/>
            <person name="Chang Y."/>
            <person name="Jeffries C."/>
            <person name="Tapia R."/>
            <person name="Brettin T."/>
            <person name="Detter J."/>
            <person name="Han C."/>
            <person name="Yasawong M."/>
            <person name="Rohde M."/>
            <person name="Tindall B."/>
            <person name="Goker M."/>
            <person name="Woyke T."/>
            <person name="Bristow J."/>
            <person name="Eisen J."/>
            <person name="Markowitz V."/>
            <person name="Hugenholtz P."/>
            <person name="Kyrpides N."/>
            <person name="Klenk H."/>
            <person name="Lapidus A."/>
        </authorList>
    </citation>
    <scope>NUCLEOTIDE SEQUENCE [LARGE SCALE GENOMIC DNA]</scope>
    <source>
        <strain evidence="3">DSM 9799 / CCM 4581 / KCTC 23876 / PAT</strain>
    </source>
</reference>
<sequence length="161" mass="18297">MAKISLVPVSAELEPVYHQLAQAYEGEFSRLTRRKPQPDGRFLHDTQLGGSVQGYLLYQGNNPVGLSAVEHRQGEHRQTEHEIREFYVVPSCRGAQLGKRFAHALFDLAAGVWISKQISGADAAVQFWRHTIDDYSHGAFEEAMVTDPYWGPVNQFRFRRP</sequence>
<organism evidence="2 3">
    <name type="scientific">Ferrimonas balearica (strain DSM 9799 / CCM 4581 / KCTC 23876 / PAT)</name>
    <dbReference type="NCBI Taxonomy" id="550540"/>
    <lineage>
        <taxon>Bacteria</taxon>
        <taxon>Pseudomonadati</taxon>
        <taxon>Pseudomonadota</taxon>
        <taxon>Gammaproteobacteria</taxon>
        <taxon>Alteromonadales</taxon>
        <taxon>Ferrimonadaceae</taxon>
        <taxon>Ferrimonas</taxon>
    </lineage>
</organism>
<evidence type="ECO:0000259" key="1">
    <source>
        <dbReference type="PROSITE" id="PS51186"/>
    </source>
</evidence>
<dbReference type="GeneID" id="67182269"/>
<feature type="domain" description="N-acetyltransferase" evidence="1">
    <location>
        <begin position="4"/>
        <end position="161"/>
    </location>
</feature>
<dbReference type="KEGG" id="fbl:Fbal_2060"/>
<dbReference type="RefSeq" id="WP_013345569.1">
    <property type="nucleotide sequence ID" value="NC_014541.1"/>
</dbReference>
<evidence type="ECO:0000313" key="2">
    <source>
        <dbReference type="EMBL" id="ADN76263.1"/>
    </source>
</evidence>
<dbReference type="AlphaFoldDB" id="E1SUD0"/>
<dbReference type="STRING" id="550540.Fbal_2060"/>
<dbReference type="Pfam" id="PF00583">
    <property type="entry name" value="Acetyltransf_1"/>
    <property type="match status" value="1"/>
</dbReference>
<keyword evidence="3" id="KW-1185">Reference proteome</keyword>
<dbReference type="GO" id="GO:0016747">
    <property type="term" value="F:acyltransferase activity, transferring groups other than amino-acyl groups"/>
    <property type="evidence" value="ECO:0007669"/>
    <property type="project" value="InterPro"/>
</dbReference>
<accession>E1SUD0</accession>
<dbReference type="SUPFAM" id="SSF55729">
    <property type="entry name" value="Acyl-CoA N-acyltransferases (Nat)"/>
    <property type="match status" value="1"/>
</dbReference>
<dbReference type="EMBL" id="CP002209">
    <property type="protein sequence ID" value="ADN76263.1"/>
    <property type="molecule type" value="Genomic_DNA"/>
</dbReference>
<proteinExistence type="predicted"/>
<dbReference type="InterPro" id="IPR000182">
    <property type="entry name" value="GNAT_dom"/>
</dbReference>
<dbReference type="Gene3D" id="3.40.630.30">
    <property type="match status" value="1"/>
</dbReference>
<protein>
    <recommendedName>
        <fullName evidence="1">N-acetyltransferase domain-containing protein</fullName>
    </recommendedName>
</protein>
<dbReference type="HOGENOM" id="CLU_112329_1_1_6"/>
<dbReference type="Proteomes" id="UP000006683">
    <property type="component" value="Chromosome"/>
</dbReference>
<evidence type="ECO:0000313" key="3">
    <source>
        <dbReference type="Proteomes" id="UP000006683"/>
    </source>
</evidence>
<name>E1SUD0_FERBD</name>
<dbReference type="InterPro" id="IPR016181">
    <property type="entry name" value="Acyl_CoA_acyltransferase"/>
</dbReference>
<dbReference type="PROSITE" id="PS51186">
    <property type="entry name" value="GNAT"/>
    <property type="match status" value="1"/>
</dbReference>